<sequence length="211" mass="25211">MNKYSSSKYTSTSEYIKVDKEIWPINSGYSKQGHPLPIYTKQMKGIIKQINIMTENYSRVLVVFFDLHLESFTSDNGMISHFYKLLSYRIKKEYRFKQVGCSWCRELERAKQQHYHMALFLEGRKIRTPHYLYNKIKDAWWDVGGGFMHMSGYHMIEREDWQSKANVIYHLSYHAKERGKGYRPVQTKDYGLSRLKLIKPQSSPVFRTIQR</sequence>
<dbReference type="RefSeq" id="WP_341598547.1">
    <property type="nucleotide sequence ID" value="NZ_JBAKAZ010000054.1"/>
</dbReference>
<dbReference type="Pfam" id="PF11726">
    <property type="entry name" value="YagK_YfjJ_C"/>
    <property type="match status" value="1"/>
</dbReference>
<reference evidence="2 3" key="1">
    <citation type="submission" date="2024-02" db="EMBL/GenBank/DDBJ databases">
        <title>Bacteria isolated from the canopy kelp, Nereocystis luetkeana.</title>
        <authorList>
            <person name="Pfister C.A."/>
            <person name="Younker I.T."/>
            <person name="Light S.H."/>
        </authorList>
    </citation>
    <scope>NUCLEOTIDE SEQUENCE [LARGE SCALE GENOMIC DNA]</scope>
    <source>
        <strain evidence="2 3">TI.1.05</strain>
    </source>
</reference>
<evidence type="ECO:0000259" key="1">
    <source>
        <dbReference type="Pfam" id="PF11726"/>
    </source>
</evidence>
<organism evidence="2 3">
    <name type="scientific">Psychromonas aquatilis</name>
    <dbReference type="NCBI Taxonomy" id="2005072"/>
    <lineage>
        <taxon>Bacteria</taxon>
        <taxon>Pseudomonadati</taxon>
        <taxon>Pseudomonadota</taxon>
        <taxon>Gammaproteobacteria</taxon>
        <taxon>Alteromonadales</taxon>
        <taxon>Psychromonadaceae</taxon>
        <taxon>Psychromonas</taxon>
    </lineage>
</organism>
<accession>A0ABU9GT51</accession>
<evidence type="ECO:0000313" key="2">
    <source>
        <dbReference type="EMBL" id="MEL0630420.1"/>
    </source>
</evidence>
<dbReference type="Proteomes" id="UP001369082">
    <property type="component" value="Unassembled WGS sequence"/>
</dbReference>
<evidence type="ECO:0000313" key="3">
    <source>
        <dbReference type="Proteomes" id="UP001369082"/>
    </source>
</evidence>
<keyword evidence="3" id="KW-1185">Reference proteome</keyword>
<comment type="caution">
    <text evidence="2">The sequence shown here is derived from an EMBL/GenBank/DDBJ whole genome shotgun (WGS) entry which is preliminary data.</text>
</comment>
<feature type="domain" description="YagK/YfjJ C-terminal" evidence="1">
    <location>
        <begin position="55"/>
        <end position="142"/>
    </location>
</feature>
<dbReference type="EMBL" id="JBAKAZ010000054">
    <property type="protein sequence ID" value="MEL0630420.1"/>
    <property type="molecule type" value="Genomic_DNA"/>
</dbReference>
<proteinExistence type="predicted"/>
<name>A0ABU9GT51_9GAMM</name>
<dbReference type="InterPro" id="IPR057271">
    <property type="entry name" value="YagK_YfjJ_C"/>
</dbReference>
<gene>
    <name evidence="2" type="ORF">V6256_12460</name>
</gene>
<protein>
    <submittedName>
        <fullName evidence="2">Inovirus-type Gp2 protein</fullName>
    </submittedName>
</protein>